<dbReference type="EMBL" id="JACONZ010000004">
    <property type="protein sequence ID" value="MBC5582218.1"/>
    <property type="molecule type" value="Genomic_DNA"/>
</dbReference>
<comment type="caution">
    <text evidence="7">The sequence shown here is derived from an EMBL/GenBank/DDBJ whole genome shotgun (WGS) entry which is preliminary data.</text>
</comment>
<proteinExistence type="predicted"/>
<keyword evidence="2" id="KW-0547">Nucleotide-binding</keyword>
<evidence type="ECO:0000256" key="1">
    <source>
        <dbReference type="ARBA" id="ARBA00022679"/>
    </source>
</evidence>
<keyword evidence="3" id="KW-0418">Kinase</keyword>
<evidence type="ECO:0000256" key="3">
    <source>
        <dbReference type="ARBA" id="ARBA00022777"/>
    </source>
</evidence>
<dbReference type="PANTHER" id="PTHR41299">
    <property type="entry name" value="THIAMINE PYROPHOSPHOKINASE"/>
    <property type="match status" value="1"/>
</dbReference>
<reference evidence="7" key="1">
    <citation type="submission" date="2020-08" db="EMBL/GenBank/DDBJ databases">
        <title>Genome public.</title>
        <authorList>
            <person name="Liu C."/>
            <person name="Sun Q."/>
        </authorList>
    </citation>
    <scope>NUCLEOTIDE SEQUENCE</scope>
    <source>
        <strain evidence="7">BX8</strain>
    </source>
</reference>
<evidence type="ECO:0000313" key="7">
    <source>
        <dbReference type="EMBL" id="MBC5582218.1"/>
    </source>
</evidence>
<dbReference type="InterPro" id="IPR053149">
    <property type="entry name" value="TPK"/>
</dbReference>
<dbReference type="GO" id="GO:0016301">
    <property type="term" value="F:kinase activity"/>
    <property type="evidence" value="ECO:0007669"/>
    <property type="project" value="UniProtKB-KW"/>
</dbReference>
<dbReference type="AlphaFoldDB" id="A0A923L1P7"/>
<dbReference type="GO" id="GO:0030975">
    <property type="term" value="F:thiamine binding"/>
    <property type="evidence" value="ECO:0007669"/>
    <property type="project" value="InterPro"/>
</dbReference>
<evidence type="ECO:0000313" key="8">
    <source>
        <dbReference type="Proteomes" id="UP000659630"/>
    </source>
</evidence>
<dbReference type="Pfam" id="PF04263">
    <property type="entry name" value="TPK_catalytic"/>
    <property type="match status" value="1"/>
</dbReference>
<keyword evidence="4" id="KW-0067">ATP-binding</keyword>
<dbReference type="CDD" id="cd07995">
    <property type="entry name" value="TPK"/>
    <property type="match status" value="1"/>
</dbReference>
<dbReference type="SUPFAM" id="SSF63999">
    <property type="entry name" value="Thiamin pyrophosphokinase, catalytic domain"/>
    <property type="match status" value="1"/>
</dbReference>
<dbReference type="Gene3D" id="3.40.50.10240">
    <property type="entry name" value="Thiamin pyrophosphokinase, catalytic domain"/>
    <property type="match status" value="1"/>
</dbReference>
<evidence type="ECO:0000256" key="2">
    <source>
        <dbReference type="ARBA" id="ARBA00022741"/>
    </source>
</evidence>
<feature type="domain" description="Thiamin pyrophosphokinase thiamin-binding" evidence="6">
    <location>
        <begin position="138"/>
        <end position="203"/>
    </location>
</feature>
<keyword evidence="1 7" id="KW-0808">Transferase</keyword>
<dbReference type="RefSeq" id="WP_186888561.1">
    <property type="nucleotide sequence ID" value="NZ_JACONZ010000004.1"/>
</dbReference>
<evidence type="ECO:0000256" key="5">
    <source>
        <dbReference type="NCBIfam" id="TIGR01378"/>
    </source>
</evidence>
<dbReference type="InterPro" id="IPR007371">
    <property type="entry name" value="TPK_catalytic"/>
</dbReference>
<dbReference type="InterPro" id="IPR007373">
    <property type="entry name" value="Thiamin_PyroPKinase_B1-bd"/>
</dbReference>
<dbReference type="GO" id="GO:0006772">
    <property type="term" value="P:thiamine metabolic process"/>
    <property type="evidence" value="ECO:0007669"/>
    <property type="project" value="UniProtKB-UniRule"/>
</dbReference>
<dbReference type="Pfam" id="PF04265">
    <property type="entry name" value="TPK_B1_binding"/>
    <property type="match status" value="1"/>
</dbReference>
<accession>A0A923L1P7</accession>
<keyword evidence="8" id="KW-1185">Reference proteome</keyword>
<evidence type="ECO:0000259" key="6">
    <source>
        <dbReference type="SMART" id="SM00983"/>
    </source>
</evidence>
<dbReference type="GO" id="GO:0009229">
    <property type="term" value="P:thiamine diphosphate biosynthetic process"/>
    <property type="evidence" value="ECO:0007669"/>
    <property type="project" value="InterPro"/>
</dbReference>
<dbReference type="NCBIfam" id="TIGR01378">
    <property type="entry name" value="thi_PPkinase"/>
    <property type="match status" value="1"/>
</dbReference>
<dbReference type="EC" id="2.7.6.2" evidence="5"/>
<dbReference type="GO" id="GO:0004788">
    <property type="term" value="F:thiamine diphosphokinase activity"/>
    <property type="evidence" value="ECO:0007669"/>
    <property type="project" value="UniProtKB-UniRule"/>
</dbReference>
<evidence type="ECO:0000256" key="4">
    <source>
        <dbReference type="ARBA" id="ARBA00022840"/>
    </source>
</evidence>
<dbReference type="InterPro" id="IPR036371">
    <property type="entry name" value="TPK_B1-bd_sf"/>
</dbReference>
<gene>
    <name evidence="7" type="ORF">H8S23_11935</name>
</gene>
<dbReference type="PANTHER" id="PTHR41299:SF1">
    <property type="entry name" value="THIAMINE PYROPHOSPHOKINASE"/>
    <property type="match status" value="1"/>
</dbReference>
<dbReference type="Proteomes" id="UP000659630">
    <property type="component" value="Unassembled WGS sequence"/>
</dbReference>
<dbReference type="InterPro" id="IPR006282">
    <property type="entry name" value="Thi_PPkinase"/>
</dbReference>
<protein>
    <recommendedName>
        <fullName evidence="5">Thiamine diphosphokinase</fullName>
        <ecNumber evidence="5">2.7.6.2</ecNumber>
    </recommendedName>
</protein>
<name>A0A923L1P7_9FIRM</name>
<dbReference type="SUPFAM" id="SSF63862">
    <property type="entry name" value="Thiamin pyrophosphokinase, substrate-binding domain"/>
    <property type="match status" value="1"/>
</dbReference>
<organism evidence="7 8">
    <name type="scientific">Anaerofilum hominis</name>
    <dbReference type="NCBI Taxonomy" id="2763016"/>
    <lineage>
        <taxon>Bacteria</taxon>
        <taxon>Bacillati</taxon>
        <taxon>Bacillota</taxon>
        <taxon>Clostridia</taxon>
        <taxon>Eubacteriales</taxon>
        <taxon>Oscillospiraceae</taxon>
        <taxon>Anaerofilum</taxon>
    </lineage>
</organism>
<sequence length="210" mass="22661">MADKKGRCVVLAGGPIRAEELRLLRPGDTVWAADAGLKAARRAGLVPELCLGDWDSCERPRDAKELIALPAEKDDTDTHHAARLIAERGFAEALLLGCLGGRLDHTLANLSTLLYLTGQGVRCWLVGADAAVTALHSGSLRLPRRPECYFSVFAAGGEARGVTLRGMKYPLDRALVTEQFPIGVSNEILQETGEVTVENGTLLLVYSKRE</sequence>
<dbReference type="InterPro" id="IPR036759">
    <property type="entry name" value="TPK_catalytic_sf"/>
</dbReference>
<dbReference type="SMART" id="SM00983">
    <property type="entry name" value="TPK_B1_binding"/>
    <property type="match status" value="1"/>
</dbReference>
<dbReference type="GO" id="GO:0005524">
    <property type="term" value="F:ATP binding"/>
    <property type="evidence" value="ECO:0007669"/>
    <property type="project" value="UniProtKB-KW"/>
</dbReference>